<gene>
    <name evidence="1" type="ORF">FDP41_002051</name>
</gene>
<dbReference type="GeneID" id="68109269"/>
<comment type="caution">
    <text evidence="1">The sequence shown here is derived from an EMBL/GenBank/DDBJ whole genome shotgun (WGS) entry which is preliminary data.</text>
</comment>
<dbReference type="EMBL" id="VFQX01000028">
    <property type="protein sequence ID" value="KAF0978981.1"/>
    <property type="molecule type" value="Genomic_DNA"/>
</dbReference>
<organism evidence="1 2">
    <name type="scientific">Naegleria fowleri</name>
    <name type="common">Brain eating amoeba</name>
    <dbReference type="NCBI Taxonomy" id="5763"/>
    <lineage>
        <taxon>Eukaryota</taxon>
        <taxon>Discoba</taxon>
        <taxon>Heterolobosea</taxon>
        <taxon>Tetramitia</taxon>
        <taxon>Eutetramitia</taxon>
        <taxon>Vahlkampfiidae</taxon>
        <taxon>Naegleria</taxon>
    </lineage>
</organism>
<evidence type="ECO:0000313" key="2">
    <source>
        <dbReference type="Proteomes" id="UP000444721"/>
    </source>
</evidence>
<dbReference type="AlphaFoldDB" id="A0A6A5BWX0"/>
<dbReference type="OrthoDB" id="10319065at2759"/>
<dbReference type="VEuPathDB" id="AmoebaDB:FDP41_002051"/>
<name>A0A6A5BWX0_NAEFO</name>
<sequence length="339" mass="39921">MQSSLVCYQKPFDDESSSNWKTPAAELPQDVLFEIFSFQFPNFLFECLIFVCRYWNQLIASEDFCNYYVQETKNVVKSLLYPTLDRSNDLTKQMALQLCFDWVEFIPFPDQMFSNYKNIFLKLKHELRLKEINKEQIQQIKDAIQRANVTSKYDILNCLEKYGCREFSIPINTKRGSLFGILSQPSLGYVSSEHLFLIFAFLDGFGHLTNAIETATSYQITSCVTLDIGFESVQEVMNTEWLETHFSDYCESISTCCFMSLLEYISEVNNPLSTFIEKPIEKRRYFIFQMFGTTCGSSFRYERLLNNDFLDMWNLLAFKVFEDMQDCEKFFKKNGIMFK</sequence>
<reference evidence="1 2" key="1">
    <citation type="journal article" date="2019" name="Sci. Rep.">
        <title>Nanopore sequencing improves the draft genome of the human pathogenic amoeba Naegleria fowleri.</title>
        <authorList>
            <person name="Liechti N."/>
            <person name="Schurch N."/>
            <person name="Bruggmann R."/>
            <person name="Wittwer M."/>
        </authorList>
    </citation>
    <scope>NUCLEOTIDE SEQUENCE [LARGE SCALE GENOMIC DNA]</scope>
    <source>
        <strain evidence="1 2">ATCC 30894</strain>
    </source>
</reference>
<evidence type="ECO:0008006" key="3">
    <source>
        <dbReference type="Google" id="ProtNLM"/>
    </source>
</evidence>
<dbReference type="VEuPathDB" id="AmoebaDB:NF0057300"/>
<dbReference type="VEuPathDB" id="AmoebaDB:NfTy_034020"/>
<keyword evidence="2" id="KW-1185">Reference proteome</keyword>
<protein>
    <recommendedName>
        <fullName evidence="3">F-box domain-containing protein</fullName>
    </recommendedName>
</protein>
<evidence type="ECO:0000313" key="1">
    <source>
        <dbReference type="EMBL" id="KAF0978981.1"/>
    </source>
</evidence>
<accession>A0A6A5BWX0</accession>
<dbReference type="RefSeq" id="XP_044563694.1">
    <property type="nucleotide sequence ID" value="XM_044705204.1"/>
</dbReference>
<dbReference type="Proteomes" id="UP000444721">
    <property type="component" value="Unassembled WGS sequence"/>
</dbReference>
<dbReference type="InterPro" id="IPR036047">
    <property type="entry name" value="F-box-like_dom_sf"/>
</dbReference>
<proteinExistence type="predicted"/>
<dbReference type="SUPFAM" id="SSF81383">
    <property type="entry name" value="F-box domain"/>
    <property type="match status" value="1"/>
</dbReference>